<organism evidence="3 4">
    <name type="scientific">Candidatus Amesbacteria bacterium GW2011_GWA2_42_12</name>
    <dbReference type="NCBI Taxonomy" id="1618356"/>
    <lineage>
        <taxon>Bacteria</taxon>
        <taxon>Candidatus Amesiibacteriota</taxon>
    </lineage>
</organism>
<feature type="non-terminal residue" evidence="3">
    <location>
        <position position="1"/>
    </location>
</feature>
<name>A0A0G0Y4R4_9BACT</name>
<dbReference type="PANTHER" id="PTHR43694">
    <property type="entry name" value="RIBONUCLEASE J"/>
    <property type="match status" value="1"/>
</dbReference>
<dbReference type="PANTHER" id="PTHR43694:SF1">
    <property type="entry name" value="RIBONUCLEASE J"/>
    <property type="match status" value="1"/>
</dbReference>
<proteinExistence type="predicted"/>
<dbReference type="AlphaFoldDB" id="A0A0G0Y4R4"/>
<dbReference type="Proteomes" id="UP000034160">
    <property type="component" value="Unassembled WGS sequence"/>
</dbReference>
<dbReference type="EMBL" id="LCCN01000014">
    <property type="protein sequence ID" value="KKS31739.1"/>
    <property type="molecule type" value="Genomic_DNA"/>
</dbReference>
<feature type="domain" description="Ribonuclease J C-terminal" evidence="1">
    <location>
        <begin position="163"/>
        <end position="260"/>
    </location>
</feature>
<gene>
    <name evidence="3" type="ORF">UU93_C0014G0001</name>
</gene>
<protein>
    <submittedName>
        <fullName evidence="3">Metallo-beta-lactamase</fullName>
    </submittedName>
</protein>
<dbReference type="SUPFAM" id="SSF56281">
    <property type="entry name" value="Metallo-hydrolase/oxidoreductase"/>
    <property type="match status" value="1"/>
</dbReference>
<evidence type="ECO:0000259" key="1">
    <source>
        <dbReference type="Pfam" id="PF17770"/>
    </source>
</evidence>
<dbReference type="InterPro" id="IPR042173">
    <property type="entry name" value="RNase_J_2"/>
</dbReference>
<evidence type="ECO:0000313" key="3">
    <source>
        <dbReference type="EMBL" id="KKS31739.1"/>
    </source>
</evidence>
<evidence type="ECO:0000259" key="2">
    <source>
        <dbReference type="Pfam" id="PF22505"/>
    </source>
</evidence>
<dbReference type="InterPro" id="IPR041636">
    <property type="entry name" value="RNase_J_C"/>
</dbReference>
<reference evidence="3 4" key="1">
    <citation type="journal article" date="2015" name="Nature">
        <title>rRNA introns, odd ribosomes, and small enigmatic genomes across a large radiation of phyla.</title>
        <authorList>
            <person name="Brown C.T."/>
            <person name="Hug L.A."/>
            <person name="Thomas B.C."/>
            <person name="Sharon I."/>
            <person name="Castelle C.J."/>
            <person name="Singh A."/>
            <person name="Wilkins M.J."/>
            <person name="Williams K.H."/>
            <person name="Banfield J.F."/>
        </authorList>
    </citation>
    <scope>NUCLEOTIDE SEQUENCE [LARGE SCALE GENOMIC DNA]</scope>
</reference>
<dbReference type="Gene3D" id="3.60.15.10">
    <property type="entry name" value="Ribonuclease Z/Hydroxyacylglutathione hydrolase-like"/>
    <property type="match status" value="1"/>
</dbReference>
<accession>A0A0G0Y4R4</accession>
<dbReference type="Pfam" id="PF22505">
    <property type="entry name" value="RNase_J_b_CASP"/>
    <property type="match status" value="1"/>
</dbReference>
<dbReference type="InterPro" id="IPR055132">
    <property type="entry name" value="RNase_J_b_CASP"/>
</dbReference>
<dbReference type="InterPro" id="IPR036866">
    <property type="entry name" value="RibonucZ/Hydroxyglut_hydro"/>
</dbReference>
<sequence>LCIIIAGSQGQPGSSLVRAVFGEHPLITISKADKVVFSTEPIPGNEGNVYSTIDELSRNTVDVAYSDVDPGLHVSGHAGLVEQQLLISLVKARYLLPIGGTDRHRVQFKKVAHGLNYAPSDVLLPVSGQVIEFESQRAKFAEKLTLKELMVDGLRVGDVGTIVLADRKTMAEEGMVTVIIPKHKGEFDTQNIYVASRGFVFMKQSDEMINEIMKTTAAIIHENKDLAEGEIRKKIEKQLSRRLEEVIGRKPLIVPVFMEM</sequence>
<dbReference type="Gene3D" id="3.10.20.580">
    <property type="match status" value="1"/>
</dbReference>
<evidence type="ECO:0000313" key="4">
    <source>
        <dbReference type="Proteomes" id="UP000034160"/>
    </source>
</evidence>
<dbReference type="Pfam" id="PF17770">
    <property type="entry name" value="RNase_J_C"/>
    <property type="match status" value="1"/>
</dbReference>
<feature type="domain" description="Ribonuclease J beta-CASP" evidence="2">
    <location>
        <begin position="2"/>
        <end position="56"/>
    </location>
</feature>
<comment type="caution">
    <text evidence="3">The sequence shown here is derived from an EMBL/GenBank/DDBJ whole genome shotgun (WGS) entry which is preliminary data.</text>
</comment>
<dbReference type="Gene3D" id="3.40.50.10710">
    <property type="entry name" value="Metallo-hydrolase/oxidoreductase"/>
    <property type="match status" value="1"/>
</dbReference>